<comment type="catalytic activity">
    <reaction evidence="1">
        <text>ATP + protein L-histidine = ADP + protein N-phospho-L-histidine.</text>
        <dbReference type="EC" id="2.7.13.3"/>
    </reaction>
</comment>
<dbReference type="AlphaFoldDB" id="A0A364REZ3"/>
<dbReference type="CDD" id="cd00082">
    <property type="entry name" value="HisKA"/>
    <property type="match status" value="1"/>
</dbReference>
<dbReference type="InterPro" id="IPR003661">
    <property type="entry name" value="HisK_dim/P_dom"/>
</dbReference>
<keyword evidence="8" id="KW-0472">Membrane</keyword>
<dbReference type="OrthoDB" id="9810447at2"/>
<evidence type="ECO:0000313" key="11">
    <source>
        <dbReference type="EMBL" id="RAU82837.1"/>
    </source>
</evidence>
<organism evidence="11 12">
    <name type="scientific">Pontibacter arcticus</name>
    <dbReference type="NCBI Taxonomy" id="2080288"/>
    <lineage>
        <taxon>Bacteria</taxon>
        <taxon>Pseudomonadati</taxon>
        <taxon>Bacteroidota</taxon>
        <taxon>Cytophagia</taxon>
        <taxon>Cytophagales</taxon>
        <taxon>Hymenobacteraceae</taxon>
        <taxon>Pontibacter</taxon>
    </lineage>
</organism>
<proteinExistence type="predicted"/>
<dbReference type="EMBL" id="QMDV01000002">
    <property type="protein sequence ID" value="RAU82837.1"/>
    <property type="molecule type" value="Genomic_DNA"/>
</dbReference>
<evidence type="ECO:0000256" key="8">
    <source>
        <dbReference type="SAM" id="Phobius"/>
    </source>
</evidence>
<evidence type="ECO:0000259" key="10">
    <source>
        <dbReference type="PROSITE" id="PS50109"/>
    </source>
</evidence>
<dbReference type="PROSITE" id="PS50005">
    <property type="entry name" value="TPR"/>
    <property type="match status" value="1"/>
</dbReference>
<feature type="transmembrane region" description="Helical" evidence="8">
    <location>
        <begin position="355"/>
        <end position="376"/>
    </location>
</feature>
<dbReference type="InterPro" id="IPR003594">
    <property type="entry name" value="HATPase_dom"/>
</dbReference>
<dbReference type="RefSeq" id="WP_112304986.1">
    <property type="nucleotide sequence ID" value="NZ_QMDV01000002.1"/>
</dbReference>
<protein>
    <recommendedName>
        <fullName evidence="2">histidine kinase</fullName>
        <ecNumber evidence="2">2.7.13.3</ecNumber>
    </recommendedName>
</protein>
<dbReference type="Pfam" id="PF13424">
    <property type="entry name" value="TPR_12"/>
    <property type="match status" value="1"/>
</dbReference>
<dbReference type="Gene3D" id="1.10.287.130">
    <property type="match status" value="1"/>
</dbReference>
<evidence type="ECO:0000256" key="7">
    <source>
        <dbReference type="PROSITE-ProRule" id="PRU00339"/>
    </source>
</evidence>
<evidence type="ECO:0000256" key="3">
    <source>
        <dbReference type="ARBA" id="ARBA00022553"/>
    </source>
</evidence>
<keyword evidence="12" id="KW-1185">Reference proteome</keyword>
<evidence type="ECO:0000256" key="1">
    <source>
        <dbReference type="ARBA" id="ARBA00000085"/>
    </source>
</evidence>
<keyword evidence="7" id="KW-0802">TPR repeat</keyword>
<dbReference type="PRINTS" id="PR00344">
    <property type="entry name" value="BCTRLSENSOR"/>
</dbReference>
<dbReference type="SUPFAM" id="SSF48452">
    <property type="entry name" value="TPR-like"/>
    <property type="match status" value="1"/>
</dbReference>
<reference evidence="11 12" key="1">
    <citation type="submission" date="2018-06" db="EMBL/GenBank/DDBJ databases">
        <authorList>
            <person name="Liu Z.-W."/>
        </authorList>
    </citation>
    <scope>NUCLEOTIDE SEQUENCE [LARGE SCALE GENOMIC DNA]</scope>
    <source>
        <strain evidence="11 12">2b14</strain>
    </source>
</reference>
<dbReference type="SMART" id="SM00028">
    <property type="entry name" value="TPR"/>
    <property type="match status" value="3"/>
</dbReference>
<feature type="repeat" description="TPR" evidence="7">
    <location>
        <begin position="158"/>
        <end position="191"/>
    </location>
</feature>
<keyword evidence="6" id="KW-0902">Two-component regulatory system</keyword>
<dbReference type="PROSITE" id="PS50109">
    <property type="entry name" value="HIS_KIN"/>
    <property type="match status" value="1"/>
</dbReference>
<evidence type="ECO:0000256" key="9">
    <source>
        <dbReference type="SAM" id="SignalP"/>
    </source>
</evidence>
<gene>
    <name evidence="11" type="ORF">DP923_06180</name>
</gene>
<evidence type="ECO:0000256" key="5">
    <source>
        <dbReference type="ARBA" id="ARBA00022777"/>
    </source>
</evidence>
<feature type="domain" description="Histidine kinase" evidence="10">
    <location>
        <begin position="436"/>
        <end position="651"/>
    </location>
</feature>
<dbReference type="Gene3D" id="1.25.40.10">
    <property type="entry name" value="Tetratricopeptide repeat domain"/>
    <property type="match status" value="1"/>
</dbReference>
<dbReference type="InterPro" id="IPR036890">
    <property type="entry name" value="HATPase_C_sf"/>
</dbReference>
<dbReference type="SUPFAM" id="SSF55874">
    <property type="entry name" value="ATPase domain of HSP90 chaperone/DNA topoisomerase II/histidine kinase"/>
    <property type="match status" value="1"/>
</dbReference>
<sequence>MRLLLISLLLITGIATAQPAKTDSLIQKLRLATSDTTRIRLHNALATAYFGQDAMRGIKHATQALAMATKAKNHLGKAKALLLLSRGNLILGQYDRGLNRAFSALKIGTQLQDTTIMFGAQNMLGIMYFKLDDTTNAQLHYTTALELATKTTNKSWLGKTYNNLGNLYEIEGNYRKALRYFQKAVMLQAALGDVQSQAINLHNIGNIHLNLAEPAQGLPYLYQSIQLNRSIGNQMLLPTTLGSIANIYLATGDTLKALATAKQSYDASLATNSSKKISAAAQLLQQIYASMRQFEPAYQLMVIIAKHEARLDLESQQKAAAEITARYEAEGREEALQRLEAEKEKQGLMIAQQQLILVLGGVIIILLLISFLILYISRKKIRKTHTDLVEVNSKLLQQHVLISTQKDDLATQALLLQQQNEALEKHSTFKNKIFSIISHDLRAPLNSLKGILSLANSPSLTEERIKVIFGLLEKEMVTAANMLQNLLIWAKAQLEASTLALEELNIAKLAATVISETEAQASIKNIKIQLIINPDFSVTADKERLSFVLRNLVTNAIKFTQPDGEIRLEANLLDTAVAIHVIDAGEGIAAENVSNLFTEKRFSTLGTQQEKGTGLGLVFSYELLQSMNGKMKVDSQPGKGSTFTILLPKIQNAVNEISGEDKVKTLAL</sequence>
<dbReference type="InterPro" id="IPR011990">
    <property type="entry name" value="TPR-like_helical_dom_sf"/>
</dbReference>
<keyword evidence="4" id="KW-0808">Transferase</keyword>
<keyword evidence="8" id="KW-0812">Transmembrane</keyword>
<dbReference type="SMART" id="SM00388">
    <property type="entry name" value="HisKA"/>
    <property type="match status" value="1"/>
</dbReference>
<evidence type="ECO:0000313" key="12">
    <source>
        <dbReference type="Proteomes" id="UP000251692"/>
    </source>
</evidence>
<evidence type="ECO:0000256" key="4">
    <source>
        <dbReference type="ARBA" id="ARBA00022679"/>
    </source>
</evidence>
<feature type="signal peptide" evidence="9">
    <location>
        <begin position="1"/>
        <end position="17"/>
    </location>
</feature>
<dbReference type="Pfam" id="PF02518">
    <property type="entry name" value="HATPase_c"/>
    <property type="match status" value="1"/>
</dbReference>
<feature type="chain" id="PRO_5016677201" description="histidine kinase" evidence="9">
    <location>
        <begin position="18"/>
        <end position="668"/>
    </location>
</feature>
<accession>A0A364REZ3</accession>
<comment type="caution">
    <text evidence="11">The sequence shown here is derived from an EMBL/GenBank/DDBJ whole genome shotgun (WGS) entry which is preliminary data.</text>
</comment>
<dbReference type="InterPro" id="IPR004358">
    <property type="entry name" value="Sig_transdc_His_kin-like_C"/>
</dbReference>
<dbReference type="SUPFAM" id="SSF47384">
    <property type="entry name" value="Homodimeric domain of signal transducing histidine kinase"/>
    <property type="match status" value="1"/>
</dbReference>
<keyword evidence="8" id="KW-1133">Transmembrane helix</keyword>
<dbReference type="EC" id="2.7.13.3" evidence="2"/>
<evidence type="ECO:0000256" key="2">
    <source>
        <dbReference type="ARBA" id="ARBA00012438"/>
    </source>
</evidence>
<keyword evidence="3" id="KW-0597">Phosphoprotein</keyword>
<keyword evidence="5" id="KW-0418">Kinase</keyword>
<dbReference type="PROSITE" id="PS50293">
    <property type="entry name" value="TPR_REGION"/>
    <property type="match status" value="1"/>
</dbReference>
<dbReference type="Proteomes" id="UP000251692">
    <property type="component" value="Unassembled WGS sequence"/>
</dbReference>
<evidence type="ECO:0000256" key="6">
    <source>
        <dbReference type="ARBA" id="ARBA00023012"/>
    </source>
</evidence>
<dbReference type="GO" id="GO:0000155">
    <property type="term" value="F:phosphorelay sensor kinase activity"/>
    <property type="evidence" value="ECO:0007669"/>
    <property type="project" value="InterPro"/>
</dbReference>
<dbReference type="InterPro" id="IPR036097">
    <property type="entry name" value="HisK_dim/P_sf"/>
</dbReference>
<dbReference type="InterPro" id="IPR005467">
    <property type="entry name" value="His_kinase_dom"/>
</dbReference>
<reference evidence="11 12" key="2">
    <citation type="submission" date="2018-07" db="EMBL/GenBank/DDBJ databases">
        <title>Pontibacter sp. 2b14 genomic sequence and assembly.</title>
        <authorList>
            <person name="Du Z.-J."/>
        </authorList>
    </citation>
    <scope>NUCLEOTIDE SEQUENCE [LARGE SCALE GENOMIC DNA]</scope>
    <source>
        <strain evidence="11 12">2b14</strain>
    </source>
</reference>
<dbReference type="SMART" id="SM00387">
    <property type="entry name" value="HATPase_c"/>
    <property type="match status" value="1"/>
</dbReference>
<keyword evidence="9" id="KW-0732">Signal</keyword>
<dbReference type="Gene3D" id="3.30.565.10">
    <property type="entry name" value="Histidine kinase-like ATPase, C-terminal domain"/>
    <property type="match status" value="1"/>
</dbReference>
<dbReference type="PANTHER" id="PTHR43711:SF1">
    <property type="entry name" value="HISTIDINE KINASE 1"/>
    <property type="match status" value="1"/>
</dbReference>
<dbReference type="InterPro" id="IPR050736">
    <property type="entry name" value="Sensor_HK_Regulatory"/>
</dbReference>
<dbReference type="InterPro" id="IPR019734">
    <property type="entry name" value="TPR_rpt"/>
</dbReference>
<dbReference type="PANTHER" id="PTHR43711">
    <property type="entry name" value="TWO-COMPONENT HISTIDINE KINASE"/>
    <property type="match status" value="1"/>
</dbReference>
<name>A0A364REZ3_9BACT</name>